<evidence type="ECO:0000313" key="2">
    <source>
        <dbReference type="EMBL" id="SPD27455.1"/>
    </source>
</evidence>
<protein>
    <submittedName>
        <fullName evidence="2">Uncharacterized protein</fullName>
    </submittedName>
</protein>
<reference evidence="2" key="1">
    <citation type="submission" date="2018-02" db="EMBL/GenBank/DDBJ databases">
        <authorList>
            <person name="Cohen D.B."/>
            <person name="Kent A.D."/>
        </authorList>
    </citation>
    <scope>NUCLEOTIDE SEQUENCE</scope>
</reference>
<evidence type="ECO:0000256" key="1">
    <source>
        <dbReference type="SAM" id="MobiDB-lite"/>
    </source>
</evidence>
<sequence length="246" mass="27382">MVIVKPKTYPFPNQTHCGSAVTHFTTVKPKTLSKKDNQKSTQSSQSQPRSPNRQNLDSTQQHKRDLACFRLVSTVNALTHEVPERHGLDLTSQSFFDLSSTASSSISTPPFRLRSQLRRFVFDLNSAVSSSISTPPFRLRSQLRCFVFDLSSAASSLISAPPLCLRSPLADRLRSMFSGGEIEQRSQISNLEACLSEVDLALTFPDLMRSKIIFALAHRDFLLAWTKIKGDEVVRLGVVESTHDSA</sequence>
<dbReference type="AlphaFoldDB" id="A0A2N9ISV3"/>
<feature type="region of interest" description="Disordered" evidence="1">
    <location>
        <begin position="28"/>
        <end position="60"/>
    </location>
</feature>
<gene>
    <name evidence="2" type="ORF">FSB_LOCUS55337</name>
</gene>
<organism evidence="2">
    <name type="scientific">Fagus sylvatica</name>
    <name type="common">Beechnut</name>
    <dbReference type="NCBI Taxonomy" id="28930"/>
    <lineage>
        <taxon>Eukaryota</taxon>
        <taxon>Viridiplantae</taxon>
        <taxon>Streptophyta</taxon>
        <taxon>Embryophyta</taxon>
        <taxon>Tracheophyta</taxon>
        <taxon>Spermatophyta</taxon>
        <taxon>Magnoliopsida</taxon>
        <taxon>eudicotyledons</taxon>
        <taxon>Gunneridae</taxon>
        <taxon>Pentapetalae</taxon>
        <taxon>rosids</taxon>
        <taxon>fabids</taxon>
        <taxon>Fagales</taxon>
        <taxon>Fagaceae</taxon>
        <taxon>Fagus</taxon>
    </lineage>
</organism>
<dbReference type="EMBL" id="OIVN01006193">
    <property type="protein sequence ID" value="SPD27455.1"/>
    <property type="molecule type" value="Genomic_DNA"/>
</dbReference>
<feature type="compositionally biased region" description="Low complexity" evidence="1">
    <location>
        <begin position="39"/>
        <end position="55"/>
    </location>
</feature>
<accession>A0A2N9ISV3</accession>
<proteinExistence type="predicted"/>
<name>A0A2N9ISV3_FAGSY</name>